<dbReference type="Proteomes" id="UP000230233">
    <property type="component" value="Chromosome IV"/>
</dbReference>
<comment type="caution">
    <text evidence="2">The sequence shown here is derived from an EMBL/GenBank/DDBJ whole genome shotgun (WGS) entry which is preliminary data.</text>
</comment>
<accession>A0A2G5TV36</accession>
<feature type="compositionally biased region" description="Basic and acidic residues" evidence="1">
    <location>
        <begin position="114"/>
        <end position="176"/>
    </location>
</feature>
<reference evidence="3" key="1">
    <citation type="submission" date="2017-10" db="EMBL/GenBank/DDBJ databases">
        <title>Rapid genome shrinkage in a self-fertile nematode reveals novel sperm competition proteins.</title>
        <authorList>
            <person name="Yin D."/>
            <person name="Schwarz E.M."/>
            <person name="Thomas C.G."/>
            <person name="Felde R.L."/>
            <person name="Korf I.F."/>
            <person name="Cutter A.D."/>
            <person name="Schartner C.M."/>
            <person name="Ralston E.J."/>
            <person name="Meyer B.J."/>
            <person name="Haag E.S."/>
        </authorList>
    </citation>
    <scope>NUCLEOTIDE SEQUENCE [LARGE SCALE GENOMIC DNA]</scope>
    <source>
        <strain evidence="3">JU1422</strain>
    </source>
</reference>
<feature type="compositionally biased region" description="Polar residues" evidence="1">
    <location>
        <begin position="102"/>
        <end position="113"/>
    </location>
</feature>
<evidence type="ECO:0000313" key="2">
    <source>
        <dbReference type="EMBL" id="PIC31175.1"/>
    </source>
</evidence>
<feature type="compositionally biased region" description="Basic and acidic residues" evidence="1">
    <location>
        <begin position="186"/>
        <end position="198"/>
    </location>
</feature>
<keyword evidence="3" id="KW-1185">Reference proteome</keyword>
<evidence type="ECO:0000313" key="3">
    <source>
        <dbReference type="Proteomes" id="UP000230233"/>
    </source>
</evidence>
<organism evidence="2 3">
    <name type="scientific">Caenorhabditis nigoni</name>
    <dbReference type="NCBI Taxonomy" id="1611254"/>
    <lineage>
        <taxon>Eukaryota</taxon>
        <taxon>Metazoa</taxon>
        <taxon>Ecdysozoa</taxon>
        <taxon>Nematoda</taxon>
        <taxon>Chromadorea</taxon>
        <taxon>Rhabditida</taxon>
        <taxon>Rhabditina</taxon>
        <taxon>Rhabditomorpha</taxon>
        <taxon>Rhabditoidea</taxon>
        <taxon>Rhabditidae</taxon>
        <taxon>Peloderinae</taxon>
        <taxon>Caenorhabditis</taxon>
    </lineage>
</organism>
<feature type="compositionally biased region" description="Basic residues" evidence="1">
    <location>
        <begin position="90"/>
        <end position="101"/>
    </location>
</feature>
<feature type="region of interest" description="Disordered" evidence="1">
    <location>
        <begin position="70"/>
        <end position="211"/>
    </location>
</feature>
<dbReference type="EMBL" id="PDUG01000004">
    <property type="protein sequence ID" value="PIC31175.1"/>
    <property type="molecule type" value="Genomic_DNA"/>
</dbReference>
<evidence type="ECO:0000256" key="1">
    <source>
        <dbReference type="SAM" id="MobiDB-lite"/>
    </source>
</evidence>
<sequence length="211" mass="24538">MEFAWKVLRNHLETQVQDFFLITILREICYHMSFKRNGSLLKNRYLPSSVHNSSFWKLKKALDFWKSGKMATKNSKSKNTTKRDGEKKTKLAKKTATKKRNSTLTMSKSQTSTDQKENEKEKKRDDKKNTEERKEPPKKEPPNKEVPKETVKEHSKEQSKDPPKKIDGRVEEETNKQNEPSGMDVVVKEDGKKTKMDDGYEDFGPGAQQNN</sequence>
<protein>
    <submittedName>
        <fullName evidence="2">Uncharacterized protein</fullName>
    </submittedName>
</protein>
<name>A0A2G5TV36_9PELO</name>
<dbReference type="OrthoDB" id="5875451at2759"/>
<dbReference type="AlphaFoldDB" id="A0A2G5TV36"/>
<proteinExistence type="predicted"/>
<gene>
    <name evidence="2" type="primary">Cnig_chr_IV.g11953</name>
    <name evidence="2" type="ORF">B9Z55_011953</name>
</gene>